<dbReference type="Proteomes" id="UP000722791">
    <property type="component" value="Unassembled WGS sequence"/>
</dbReference>
<dbReference type="GO" id="GO:0034982">
    <property type="term" value="P:mitochondrial protein processing"/>
    <property type="evidence" value="ECO:0007669"/>
    <property type="project" value="TreeGrafter"/>
</dbReference>
<dbReference type="GO" id="GO:0004222">
    <property type="term" value="F:metalloendopeptidase activity"/>
    <property type="evidence" value="ECO:0007669"/>
    <property type="project" value="InterPro"/>
</dbReference>
<comment type="caution">
    <text evidence="9">The sequence shown here is derived from an EMBL/GenBank/DDBJ whole genome shotgun (WGS) entry which is preliminary data.</text>
</comment>
<dbReference type="EMBL" id="BNCP01000004">
    <property type="protein sequence ID" value="GIL72362.1"/>
    <property type="molecule type" value="Genomic_DNA"/>
</dbReference>
<evidence type="ECO:0000256" key="3">
    <source>
        <dbReference type="ARBA" id="ARBA00022723"/>
    </source>
</evidence>
<evidence type="ECO:0000256" key="4">
    <source>
        <dbReference type="ARBA" id="ARBA00022801"/>
    </source>
</evidence>
<dbReference type="Pfam" id="PF09768">
    <property type="entry name" value="Peptidase_M76"/>
    <property type="match status" value="2"/>
</dbReference>
<organism evidence="9 10">
    <name type="scientific">Volvox reticuliferus</name>
    <dbReference type="NCBI Taxonomy" id="1737510"/>
    <lineage>
        <taxon>Eukaryota</taxon>
        <taxon>Viridiplantae</taxon>
        <taxon>Chlorophyta</taxon>
        <taxon>core chlorophytes</taxon>
        <taxon>Chlorophyceae</taxon>
        <taxon>CS clade</taxon>
        <taxon>Chlamydomonadales</taxon>
        <taxon>Volvocaceae</taxon>
        <taxon>Volvox</taxon>
    </lineage>
</organism>
<dbReference type="Proteomes" id="UP000747110">
    <property type="component" value="Unassembled WGS sequence"/>
</dbReference>
<reference evidence="9" key="1">
    <citation type="journal article" date="2021" name="Proc. Natl. Acad. Sci. U.S.A.">
        <title>Three genomes in the algal genus Volvox reveal the fate of a haploid sex-determining region after a transition to homothallism.</title>
        <authorList>
            <person name="Yamamoto K."/>
            <person name="Hamaji T."/>
            <person name="Kawai-Toyooka H."/>
            <person name="Matsuzaki R."/>
            <person name="Takahashi F."/>
            <person name="Nishimura Y."/>
            <person name="Kawachi M."/>
            <person name="Noguchi H."/>
            <person name="Minakuchi Y."/>
            <person name="Umen J.G."/>
            <person name="Toyoda A."/>
            <person name="Nozaki H."/>
        </authorList>
    </citation>
    <scope>NUCLEOTIDE SEQUENCE</scope>
    <source>
        <strain evidence="9">NIES-3785</strain>
        <strain evidence="8">NIES-3786</strain>
    </source>
</reference>
<accession>A0A8J4DAB1</accession>
<evidence type="ECO:0000256" key="5">
    <source>
        <dbReference type="ARBA" id="ARBA00023049"/>
    </source>
</evidence>
<dbReference type="GO" id="GO:0033615">
    <property type="term" value="P:mitochondrial proton-transporting ATP synthase complex assembly"/>
    <property type="evidence" value="ECO:0007669"/>
    <property type="project" value="TreeGrafter"/>
</dbReference>
<feature type="compositionally biased region" description="Low complexity" evidence="7">
    <location>
        <begin position="155"/>
        <end position="166"/>
    </location>
</feature>
<dbReference type="GO" id="GO:0005739">
    <property type="term" value="C:mitochondrion"/>
    <property type="evidence" value="ECO:0007669"/>
    <property type="project" value="GOC"/>
</dbReference>
<dbReference type="PANTHER" id="PTHR21711">
    <property type="entry name" value="MITOCHONDRIAL INNER MEMBRANE PROTEASE"/>
    <property type="match status" value="1"/>
</dbReference>
<sequence length="312" mass="32339">MAPKYTATFQSSQEPAAHDTLTRADVTDAVDQGLTSNVSVRKLLQAMSEVGCSIDRSFFHVVRCSAAVGGGFAPEHGIILCSNRLHTRREVWNAMNHELIHAYDHCRYGGRIGSDARARIPGSGGGGSGAQPAAADDEGEQERRTGGSRSGSGGAAPASAADDGSANGTVKGASTLHISRESCNGGRSSSSSSSSSNSEEQQHIGAFRAAARFGGMDWSNCHHHACTEIRAANLSGDCSLLQELLRGNLPLLPLGWAAQQRACVARRAALSVAMNPACDGHDAAAAVVEEMMPACLADTAPFDPSEAVATPP</sequence>
<feature type="compositionally biased region" description="Low complexity" evidence="7">
    <location>
        <begin position="181"/>
        <end position="203"/>
    </location>
</feature>
<dbReference type="GO" id="GO:0046872">
    <property type="term" value="F:metal ion binding"/>
    <property type="evidence" value="ECO:0007669"/>
    <property type="project" value="UniProtKB-KW"/>
</dbReference>
<dbReference type="OrthoDB" id="285308at2759"/>
<evidence type="ECO:0000313" key="10">
    <source>
        <dbReference type="Proteomes" id="UP000722791"/>
    </source>
</evidence>
<keyword evidence="2 6" id="KW-0645">Protease</keyword>
<keyword evidence="3 6" id="KW-0479">Metal-binding</keyword>
<evidence type="ECO:0000256" key="6">
    <source>
        <dbReference type="RuleBase" id="RU364057"/>
    </source>
</evidence>
<dbReference type="EMBL" id="BNCQ01000006">
    <property type="protein sequence ID" value="GIL98838.1"/>
    <property type="molecule type" value="Genomic_DNA"/>
</dbReference>
<evidence type="ECO:0000313" key="9">
    <source>
        <dbReference type="EMBL" id="GIL98838.1"/>
    </source>
</evidence>
<evidence type="ECO:0000256" key="2">
    <source>
        <dbReference type="ARBA" id="ARBA00022670"/>
    </source>
</evidence>
<protein>
    <recommendedName>
        <fullName evidence="6">Mitochondrial inner membrane protease ATP23</fullName>
        <ecNumber evidence="6">3.4.24.-</ecNumber>
    </recommendedName>
</protein>
<name>A0A8J4DAB1_9CHLO</name>
<evidence type="ECO:0000256" key="1">
    <source>
        <dbReference type="ARBA" id="ARBA00009915"/>
    </source>
</evidence>
<comment type="similarity">
    <text evidence="1 6">Belongs to the peptidase M76 family.</text>
</comment>
<feature type="region of interest" description="Disordered" evidence="7">
    <location>
        <begin position="117"/>
        <end position="203"/>
    </location>
</feature>
<dbReference type="InterPro" id="IPR019165">
    <property type="entry name" value="Peptidase_M76_ATP23"/>
</dbReference>
<keyword evidence="5 6" id="KW-0482">Metalloprotease</keyword>
<proteinExistence type="inferred from homology"/>
<dbReference type="EC" id="3.4.24.-" evidence="6"/>
<keyword evidence="4 6" id="KW-0378">Hydrolase</keyword>
<evidence type="ECO:0000256" key="7">
    <source>
        <dbReference type="SAM" id="MobiDB-lite"/>
    </source>
</evidence>
<keyword evidence="11" id="KW-1185">Reference proteome</keyword>
<evidence type="ECO:0000313" key="8">
    <source>
        <dbReference type="EMBL" id="GIL72362.1"/>
    </source>
</evidence>
<gene>
    <name evidence="8" type="ORF">Vretifemale_2726</name>
    <name evidence="9" type="ORF">Vretimale_4144</name>
</gene>
<dbReference type="AlphaFoldDB" id="A0A8J4DAB1"/>
<dbReference type="PANTHER" id="PTHR21711:SF0">
    <property type="entry name" value="MITOCHONDRIAL INNER MEMBRANE PROTEASE ATP23 HOMOLOG"/>
    <property type="match status" value="1"/>
</dbReference>
<evidence type="ECO:0000313" key="11">
    <source>
        <dbReference type="Proteomes" id="UP000747110"/>
    </source>
</evidence>